<organism evidence="3 4">
    <name type="scientific">Aureococcus anophagefferens</name>
    <name type="common">Harmful bloom alga</name>
    <dbReference type="NCBI Taxonomy" id="44056"/>
    <lineage>
        <taxon>Eukaryota</taxon>
        <taxon>Sar</taxon>
        <taxon>Stramenopiles</taxon>
        <taxon>Ochrophyta</taxon>
        <taxon>Pelagophyceae</taxon>
        <taxon>Pelagomonadales</taxon>
        <taxon>Pelagomonadaceae</taxon>
        <taxon>Aureococcus</taxon>
    </lineage>
</organism>
<evidence type="ECO:0000256" key="1">
    <source>
        <dbReference type="SAM" id="MobiDB-lite"/>
    </source>
</evidence>
<dbReference type="Proteomes" id="UP001363151">
    <property type="component" value="Unassembled WGS sequence"/>
</dbReference>
<proteinExistence type="predicted"/>
<name>A0ABR1FW14_AURAN</name>
<sequence>MAGDRGDAGPSVRGSRIVGYGGGGDYDDPAVGDPGAAGLSDAPGGSAQRGRGPGRGPPPVGGYDDAAGRDMPYGGGTPIDADSVGGAPRTAVRGSRIVGFGGGGEYDDPAAGDPMAGDRGGASPSVRGSRIVGYGGGGDYDDLAAGDPGAAGLSDAPGGSTQRGRGPGRGPPPVGGYDDAAGRDMPYGGGTPIDADSVGGAPRAAVRGSRIVGFGGGGEYDDANDAAAGPSRTNLRDSRMVGPDRGTETPGESSVYDGGDPSDAAAGGPGFRGHTSPVRASRIVGMGGGGEGGPFDTPGARDAAGRDLGGVAPADVPSSVRDASAPAVRGSRIVGFGGGEDPTASGDLGADDAPGGGRDGRARGAPPAGGYDDAAGPGRAYGGGTPIDAPGVSVRGSRIVGFGGGDEPAAGSGARSDWDESVSFVAPLEERAPPPPWVQAVDPATGATYYSNPDTGESSWTRPLDG</sequence>
<feature type="compositionally biased region" description="Low complexity" evidence="1">
    <location>
        <begin position="31"/>
        <end position="50"/>
    </location>
</feature>
<feature type="compositionally biased region" description="Low complexity" evidence="1">
    <location>
        <begin position="363"/>
        <end position="378"/>
    </location>
</feature>
<feature type="region of interest" description="Disordered" evidence="1">
    <location>
        <begin position="1"/>
        <end position="392"/>
    </location>
</feature>
<feature type="region of interest" description="Disordered" evidence="1">
    <location>
        <begin position="442"/>
        <end position="466"/>
    </location>
</feature>
<dbReference type="SMART" id="SM00456">
    <property type="entry name" value="WW"/>
    <property type="match status" value="1"/>
</dbReference>
<reference evidence="3 4" key="1">
    <citation type="submission" date="2024-03" db="EMBL/GenBank/DDBJ databases">
        <title>Aureococcus anophagefferens CCMP1851 and Kratosvirus quantuckense: Draft genome of a second virus-susceptible host strain in the model system.</title>
        <authorList>
            <person name="Chase E."/>
            <person name="Truchon A.R."/>
            <person name="Schepens W."/>
            <person name="Wilhelm S.W."/>
        </authorList>
    </citation>
    <scope>NUCLEOTIDE SEQUENCE [LARGE SCALE GENOMIC DNA]</scope>
    <source>
        <strain evidence="3 4">CCMP1851</strain>
    </source>
</reference>
<evidence type="ECO:0000313" key="4">
    <source>
        <dbReference type="Proteomes" id="UP001363151"/>
    </source>
</evidence>
<evidence type="ECO:0000313" key="3">
    <source>
        <dbReference type="EMBL" id="KAK7239914.1"/>
    </source>
</evidence>
<evidence type="ECO:0000259" key="2">
    <source>
        <dbReference type="PROSITE" id="PS50020"/>
    </source>
</evidence>
<dbReference type="InterPro" id="IPR036020">
    <property type="entry name" value="WW_dom_sf"/>
</dbReference>
<feature type="compositionally biased region" description="Polar residues" evidence="1">
    <location>
        <begin position="448"/>
        <end position="466"/>
    </location>
</feature>
<protein>
    <recommendedName>
        <fullName evidence="2">WW domain-containing protein</fullName>
    </recommendedName>
</protein>
<dbReference type="Gene3D" id="2.20.70.10">
    <property type="match status" value="1"/>
</dbReference>
<dbReference type="PROSITE" id="PS50020">
    <property type="entry name" value="WW_DOMAIN_2"/>
    <property type="match status" value="1"/>
</dbReference>
<dbReference type="CDD" id="cd00201">
    <property type="entry name" value="WW"/>
    <property type="match status" value="1"/>
</dbReference>
<comment type="caution">
    <text evidence="3">The sequence shown here is derived from an EMBL/GenBank/DDBJ whole genome shotgun (WGS) entry which is preliminary data.</text>
</comment>
<keyword evidence="4" id="KW-1185">Reference proteome</keyword>
<dbReference type="SUPFAM" id="SSF51045">
    <property type="entry name" value="WW domain"/>
    <property type="match status" value="1"/>
</dbReference>
<dbReference type="InterPro" id="IPR001202">
    <property type="entry name" value="WW_dom"/>
</dbReference>
<accession>A0ABR1FW14</accession>
<feature type="domain" description="WW" evidence="2">
    <location>
        <begin position="431"/>
        <end position="465"/>
    </location>
</feature>
<gene>
    <name evidence="3" type="ORF">SO694_0052900</name>
</gene>
<dbReference type="EMBL" id="JBBJCI010000221">
    <property type="protein sequence ID" value="KAK7239914.1"/>
    <property type="molecule type" value="Genomic_DNA"/>
</dbReference>
<dbReference type="PROSITE" id="PS01159">
    <property type="entry name" value="WW_DOMAIN_1"/>
    <property type="match status" value="1"/>
</dbReference>
<dbReference type="Pfam" id="PF00397">
    <property type="entry name" value="WW"/>
    <property type="match status" value="1"/>
</dbReference>
<feature type="compositionally biased region" description="Low complexity" evidence="1">
    <location>
        <begin position="145"/>
        <end position="164"/>
    </location>
</feature>
<feature type="non-terminal residue" evidence="3">
    <location>
        <position position="466"/>
    </location>
</feature>
<feature type="compositionally biased region" description="Low complexity" evidence="1">
    <location>
        <begin position="257"/>
        <end position="266"/>
    </location>
</feature>